<dbReference type="SUPFAM" id="SSF89360">
    <property type="entry name" value="HesB-like domain"/>
    <property type="match status" value="1"/>
</dbReference>
<evidence type="ECO:0000313" key="2">
    <source>
        <dbReference type="Proteomes" id="UP000002014"/>
    </source>
</evidence>
<dbReference type="Proteomes" id="UP000002014">
    <property type="component" value="Chromosome"/>
</dbReference>
<sequence>MSSLTITQAASNELLRQSIYRGTPGEIFVYLEPDTLDDGWMFLRVNIWEKSGIPIARTDGLTVYAPESQKSLLDELSLDHYQDLSGGGFLISTPKGATKSSCGSGFKFNK</sequence>
<dbReference type="AlphaFoldDB" id="A8G5L6"/>
<evidence type="ECO:0008006" key="3">
    <source>
        <dbReference type="Google" id="ProtNLM"/>
    </source>
</evidence>
<evidence type="ECO:0000313" key="1">
    <source>
        <dbReference type="EMBL" id="ABV50897.1"/>
    </source>
</evidence>
<organism evidence="1 2">
    <name type="scientific">Prochlorococcus marinus (strain MIT 9215)</name>
    <dbReference type="NCBI Taxonomy" id="93060"/>
    <lineage>
        <taxon>Bacteria</taxon>
        <taxon>Bacillati</taxon>
        <taxon>Cyanobacteriota</taxon>
        <taxon>Cyanophyceae</taxon>
        <taxon>Synechococcales</taxon>
        <taxon>Prochlorococcaceae</taxon>
        <taxon>Prochlorococcus</taxon>
    </lineage>
</organism>
<dbReference type="KEGG" id="pmh:P9215_12821"/>
<dbReference type="OrthoDB" id="541439at2"/>
<name>A8G5L6_PROM2</name>
<protein>
    <recommendedName>
        <fullName evidence="3">AIR synthase related protein</fullName>
    </recommendedName>
</protein>
<dbReference type="EMBL" id="CP000825">
    <property type="protein sequence ID" value="ABV50897.1"/>
    <property type="molecule type" value="Genomic_DNA"/>
</dbReference>
<dbReference type="HOGENOM" id="CLU_153280_0_0_3"/>
<dbReference type="Gene3D" id="2.60.300.12">
    <property type="entry name" value="HesB-like domain"/>
    <property type="match status" value="1"/>
</dbReference>
<dbReference type="RefSeq" id="WP_012007966.1">
    <property type="nucleotide sequence ID" value="NC_009840.1"/>
</dbReference>
<gene>
    <name evidence="1" type="ordered locus">P9215_12821</name>
</gene>
<dbReference type="InterPro" id="IPR035903">
    <property type="entry name" value="HesB-like_dom_sf"/>
</dbReference>
<proteinExistence type="predicted"/>
<accession>A8G5L6</accession>
<dbReference type="eggNOG" id="COG0316">
    <property type="taxonomic scope" value="Bacteria"/>
</dbReference>
<reference evidence="1 2" key="1">
    <citation type="journal article" date="2007" name="PLoS Genet.">
        <title>Patterns and implications of gene gain and loss in the evolution of Prochlorococcus.</title>
        <authorList>
            <person name="Kettler G.C."/>
            <person name="Martiny A.C."/>
            <person name="Huang K."/>
            <person name="Zucker J."/>
            <person name="Coleman M.L."/>
            <person name="Rodrigue S."/>
            <person name="Chen F."/>
            <person name="Lapidus A."/>
            <person name="Ferriera S."/>
            <person name="Johnson J."/>
            <person name="Steglich C."/>
            <person name="Church G.M."/>
            <person name="Richardson P."/>
            <person name="Chisholm S.W."/>
        </authorList>
    </citation>
    <scope>NUCLEOTIDE SEQUENCE [LARGE SCALE GENOMIC DNA]</scope>
    <source>
        <strain evidence="1 2">MIT 9215</strain>
    </source>
</reference>
<dbReference type="STRING" id="93060.P9215_12821"/>